<feature type="compositionally biased region" description="Low complexity" evidence="1">
    <location>
        <begin position="408"/>
        <end position="431"/>
    </location>
</feature>
<dbReference type="OMA" id="HHCMKER"/>
<dbReference type="AlphaFoldDB" id="I1IA51"/>
<dbReference type="GeneID" id="100838008"/>
<dbReference type="HOGENOM" id="CLU_041222_1_0_1"/>
<reference evidence="3" key="3">
    <citation type="submission" date="2018-08" db="UniProtKB">
        <authorList>
            <consortium name="EnsemblPlants"/>
        </authorList>
    </citation>
    <scope>IDENTIFICATION</scope>
    <source>
        <strain evidence="3">cv. Bd21</strain>
    </source>
</reference>
<name>I1IA51_BRADI</name>
<dbReference type="OrthoDB" id="1693686at2759"/>
<dbReference type="PANTHER" id="PTHR34460">
    <property type="entry name" value="VITELLOGENIN-LIKE PROTEIN"/>
    <property type="match status" value="1"/>
</dbReference>
<reference evidence="2" key="2">
    <citation type="submission" date="2017-06" db="EMBL/GenBank/DDBJ databases">
        <title>WGS assembly of Brachypodium distachyon.</title>
        <authorList>
            <consortium name="The International Brachypodium Initiative"/>
            <person name="Lucas S."/>
            <person name="Harmon-Smith M."/>
            <person name="Lail K."/>
            <person name="Tice H."/>
            <person name="Grimwood J."/>
            <person name="Bruce D."/>
            <person name="Barry K."/>
            <person name="Shu S."/>
            <person name="Lindquist E."/>
            <person name="Wang M."/>
            <person name="Pitluck S."/>
            <person name="Vogel J.P."/>
            <person name="Garvin D.F."/>
            <person name="Mockler T.C."/>
            <person name="Schmutz J."/>
            <person name="Rokhsar D."/>
            <person name="Bevan M.W."/>
        </authorList>
    </citation>
    <scope>NUCLEOTIDE SEQUENCE</scope>
    <source>
        <strain evidence="2">Bd21</strain>
    </source>
</reference>
<evidence type="ECO:0000313" key="4">
    <source>
        <dbReference type="Proteomes" id="UP000008810"/>
    </source>
</evidence>
<dbReference type="Gramene" id="KQJ99682">
    <property type="protein sequence ID" value="KQJ99682"/>
    <property type="gene ID" value="BRADI_3g44677v3"/>
</dbReference>
<evidence type="ECO:0000313" key="2">
    <source>
        <dbReference type="EMBL" id="KQJ99682.1"/>
    </source>
</evidence>
<feature type="region of interest" description="Disordered" evidence="1">
    <location>
        <begin position="68"/>
        <end position="165"/>
    </location>
</feature>
<gene>
    <name evidence="3" type="primary">LOC100838008</name>
    <name evidence="2" type="ORF">BRADI_3g44677v3</name>
</gene>
<dbReference type="EMBL" id="CM000882">
    <property type="protein sequence ID" value="KQJ99682.1"/>
    <property type="molecule type" value="Genomic_DNA"/>
</dbReference>
<feature type="compositionally biased region" description="Low complexity" evidence="1">
    <location>
        <begin position="185"/>
        <end position="200"/>
    </location>
</feature>
<feature type="compositionally biased region" description="Low complexity" evidence="1">
    <location>
        <begin position="123"/>
        <end position="135"/>
    </location>
</feature>
<dbReference type="Proteomes" id="UP000008810">
    <property type="component" value="Chromosome 3"/>
</dbReference>
<accession>I1IA51</accession>
<organism evidence="2">
    <name type="scientific">Brachypodium distachyon</name>
    <name type="common">Purple false brome</name>
    <name type="synonym">Trachynia distachya</name>
    <dbReference type="NCBI Taxonomy" id="15368"/>
    <lineage>
        <taxon>Eukaryota</taxon>
        <taxon>Viridiplantae</taxon>
        <taxon>Streptophyta</taxon>
        <taxon>Embryophyta</taxon>
        <taxon>Tracheophyta</taxon>
        <taxon>Spermatophyta</taxon>
        <taxon>Magnoliopsida</taxon>
        <taxon>Liliopsida</taxon>
        <taxon>Poales</taxon>
        <taxon>Poaceae</taxon>
        <taxon>BOP clade</taxon>
        <taxon>Pooideae</taxon>
        <taxon>Stipodae</taxon>
        <taxon>Brachypodieae</taxon>
        <taxon>Brachypodium</taxon>
    </lineage>
</organism>
<dbReference type="PANTHER" id="PTHR34460:SF6">
    <property type="entry name" value="OS02G0526700 PROTEIN"/>
    <property type="match status" value="1"/>
</dbReference>
<feature type="region of interest" description="Disordered" evidence="1">
    <location>
        <begin position="398"/>
        <end position="431"/>
    </location>
</feature>
<proteinExistence type="predicted"/>
<dbReference type="STRING" id="15368.I1IA51"/>
<dbReference type="RefSeq" id="XP_003572574.1">
    <property type="nucleotide sequence ID" value="XM_003572526.4"/>
</dbReference>
<dbReference type="eggNOG" id="ENOG502QT8F">
    <property type="taxonomic scope" value="Eukaryota"/>
</dbReference>
<protein>
    <submittedName>
        <fullName evidence="2 3">Uncharacterized protein</fullName>
    </submittedName>
</protein>
<feature type="region of interest" description="Disordered" evidence="1">
    <location>
        <begin position="185"/>
        <end position="260"/>
    </location>
</feature>
<evidence type="ECO:0000313" key="3">
    <source>
        <dbReference type="EnsemblPlants" id="KQJ99682"/>
    </source>
</evidence>
<dbReference type="EnsemblPlants" id="KQJ99682">
    <property type="protein sequence ID" value="KQJ99682"/>
    <property type="gene ID" value="BRADI_3g44677v3"/>
</dbReference>
<keyword evidence="4" id="KW-1185">Reference proteome</keyword>
<feature type="compositionally biased region" description="Low complexity" evidence="1">
    <location>
        <begin position="248"/>
        <end position="258"/>
    </location>
</feature>
<feature type="compositionally biased region" description="Low complexity" evidence="1">
    <location>
        <begin position="211"/>
        <end position="226"/>
    </location>
</feature>
<evidence type="ECO:0000256" key="1">
    <source>
        <dbReference type="SAM" id="MobiDB-lite"/>
    </source>
</evidence>
<reference evidence="2 3" key="1">
    <citation type="journal article" date="2010" name="Nature">
        <title>Genome sequencing and analysis of the model grass Brachypodium distachyon.</title>
        <authorList>
            <consortium name="International Brachypodium Initiative"/>
        </authorList>
    </citation>
    <scope>NUCLEOTIDE SEQUENCE [LARGE SCALE GENOMIC DNA]</scope>
    <source>
        <strain evidence="2">Bd21</strain>
        <strain evidence="3">cv. Bd21</strain>
    </source>
</reference>
<feature type="compositionally biased region" description="Pro residues" evidence="1">
    <location>
        <begin position="74"/>
        <end position="90"/>
    </location>
</feature>
<dbReference type="KEGG" id="bdi:100838008"/>
<sequence length="431" mass="44804">MGEKASDAAAAAVGDQDDGQAAAGVLALDGIQYCSEHPYRPGAAAAAVAGGGICAFCLQEKLGRLVSSSKSSPFFPPGGHPPPSASPSSPPSFRRAAAEPPLPPHHSSAGSRKFIPFQRKKNSSSASASTLSASMAGGGLKRSKSVAPRPEEQHYSSFSTAESPRKKSFWSFLYLSSSSSAYAHQQTASSSSSSVSSYTTTNGAGARRKSVSVASAAWASRAGAGAQQDQQLRSSAARRMEAIGEPESLSQVSSSSSSFGRKVARSRSVGCGSRSFSGDFLDRISFGDCTLRRVESQREREPKASKMRAALGRHLGADEEDDDDDVYEHRDRIKCAGFFGGMGPTSSSYWLSAAEGTRKRGGSRSHRSWAWALASPMRALRPTSSTSTKIITAEPSGHVVVSSSGDTPAAALSISSPMPSSSDVAAATAMD</sequence>